<dbReference type="GO" id="GO:0005886">
    <property type="term" value="C:plasma membrane"/>
    <property type="evidence" value="ECO:0007669"/>
    <property type="project" value="TreeGrafter"/>
</dbReference>
<dbReference type="Gene3D" id="3.30.2090.10">
    <property type="entry name" value="Multidrug efflux transporter AcrB TolC docking domain, DN and DC subdomains"/>
    <property type="match status" value="2"/>
</dbReference>
<protein>
    <submittedName>
        <fullName evidence="2">Multidrug transporter AcrB</fullName>
    </submittedName>
</protein>
<dbReference type="KEGG" id="lfp:Y981_01955"/>
<keyword evidence="1" id="KW-0812">Transmembrane</keyword>
<dbReference type="PANTHER" id="PTHR32063">
    <property type="match status" value="1"/>
</dbReference>
<evidence type="ECO:0000256" key="1">
    <source>
        <dbReference type="SAM" id="Phobius"/>
    </source>
</evidence>
<feature type="transmembrane region" description="Helical" evidence="1">
    <location>
        <begin position="560"/>
        <end position="577"/>
    </location>
</feature>
<keyword evidence="1" id="KW-1133">Transmembrane helix</keyword>
<feature type="transmembrane region" description="Helical" evidence="1">
    <location>
        <begin position="33"/>
        <end position="50"/>
    </location>
</feature>
<feature type="transmembrane region" description="Helical" evidence="1">
    <location>
        <begin position="502"/>
        <end position="523"/>
    </location>
</feature>
<dbReference type="SUPFAM" id="SSF82866">
    <property type="entry name" value="Multidrug efflux transporter AcrB transmembrane domain"/>
    <property type="match status" value="2"/>
</dbReference>
<dbReference type="PANTHER" id="PTHR32063:SF16">
    <property type="entry name" value="CATION EFFLUX SYSTEM (ACRB_ACRD_ACRF FAMILY)"/>
    <property type="match status" value="1"/>
</dbReference>
<feature type="transmembrane region" description="Helical" evidence="1">
    <location>
        <begin position="919"/>
        <end position="936"/>
    </location>
</feature>
<dbReference type="RefSeq" id="WP_051613753.1">
    <property type="nucleotide sequence ID" value="NZ_CP007243.1"/>
</dbReference>
<sequence length="1087" mass="119133">MKSSPGHDGEGENAPFRLGISGKLAKRFLHSRLTPIFVIVSLLLGGLAILKTPREEDPQIRVPVIDLFLRYPGASPKEMERNATAPLERHLSRIKGVKSVYSSSRRGSAVVTVRFHVGESMEPSLVKVYAEVMKSRAYLPAGVGPIIVRSKDVNSVPVLAVTLYSSTESDYLLRRLGRRIATSFKRLPGTSDVRVTGGRDRTVRIILDPSALRAHHLTVLDVRRALVSSNASLSLGSFDKNNVSFRVALRGSLHRVEQVRNLVIGVFGGSDVHLSDVARVSDGPGPVTDYVWMGRGPREKDPGHYSAVTVSVAKKKGVNAVTVSRELLRKMNDLSKTLLPGDVRWSVTRNYGHTADEKADDLLKHLLVATVSVILLIGVALGIRETGVVAVAIPVTLALTLFFSMMIGYTVNRVTLFALIFSIGILVDDGIVVVENIYRHFHLTYGKKDIDTLSDRAIYAVNEVGNPTILATLTVIAALLPMAFVSGLMGPYMRPIPVNASLAMTGSLLVALIVTPYFAIRLIRPGGHHNPVSARFDAVARHLYRVLMVPLLASRLRQNLFLGAVLLLTAGVMGFFYERTLLLKMLPFDNKSEIDVVIDMPAGTTLEGTAAAAREVERVVLENPWVRMDQVYVGTAAPFDFNGLVRHYYLRRGKRVGEVHVNLLPKNRRPLQSHRIAEQIERSLQPVGARTGARIKVVEVPPGPPVFSPITAEVYGPDRKAIDDEARRLEGLFRTMPGVVDVDSSLDDPQTLYRLRVDQEKAALSGVSTEDIAQALEIGLHSVTGVLHTDSGKGFVPILVEYPRSVRSGIHNLNTILVRGREGEMIPVSSLVRVERGRAEETLYRKNLRPVAYVVGNTIGSDRSPVYEAVDLSRKMESQAKASGQTVRSYFWGYPFSEKNVSVRWGGEWQVTFVTFRDMGLAFAAAIILIYLLVVAEFESFVTPLIIMSPIPLALIGVIPGHLLLGSNFTATSMIGFIALGGIMVRNSILLVDFLHAKREEGVPLHQAILETGAVRTRPILLTALALVVGSFVILDDPIFRGMAISLLSGSVVSTLLTLFVVPLLIERIEGPSWNRAIDARSREEGR</sequence>
<dbReference type="OrthoDB" id="9806532at2"/>
<dbReference type="AlphaFoldDB" id="A0A059XSH4"/>
<reference evidence="3" key="1">
    <citation type="submission" date="2014-02" db="EMBL/GenBank/DDBJ databases">
        <title>Complete genome sequence and comparative genomic analysis of the nitrogen-fixing bacterium Leptospirillum ferriphilum YSK.</title>
        <authorList>
            <person name="Guo X."/>
            <person name="Yin H."/>
            <person name="Liang Y."/>
            <person name="Hu Q."/>
            <person name="Ma L."/>
            <person name="Xiao Y."/>
            <person name="Zhang X."/>
            <person name="Qiu G."/>
            <person name="Liu X."/>
        </authorList>
    </citation>
    <scope>NUCLEOTIDE SEQUENCE [LARGE SCALE GENOMIC DNA]</scope>
    <source>
        <strain evidence="3">YSK</strain>
    </source>
</reference>
<feature type="transmembrane region" description="Helical" evidence="1">
    <location>
        <begin position="469"/>
        <end position="490"/>
    </location>
</feature>
<gene>
    <name evidence="2" type="ORF">Y981_01955</name>
</gene>
<feature type="transmembrane region" description="Helical" evidence="1">
    <location>
        <begin position="1017"/>
        <end position="1035"/>
    </location>
</feature>
<dbReference type="SUPFAM" id="SSF82714">
    <property type="entry name" value="Multidrug efflux transporter AcrB TolC docking domain, DN and DC subdomains"/>
    <property type="match status" value="2"/>
</dbReference>
<keyword evidence="1" id="KW-0472">Membrane</keyword>
<proteinExistence type="predicted"/>
<dbReference type="EMBL" id="CP007243">
    <property type="protein sequence ID" value="AIA30025.1"/>
    <property type="molecule type" value="Genomic_DNA"/>
</dbReference>
<dbReference type="Gene3D" id="3.30.70.1320">
    <property type="entry name" value="Multidrug efflux transporter AcrB pore domain like"/>
    <property type="match status" value="1"/>
</dbReference>
<dbReference type="HOGENOM" id="CLU_002755_1_2_0"/>
<name>A0A059XSH4_9BACT</name>
<dbReference type="SUPFAM" id="SSF82693">
    <property type="entry name" value="Multidrug efflux transporter AcrB pore domain, PN1, PN2, PC1 and PC2 subdomains"/>
    <property type="match status" value="3"/>
</dbReference>
<dbReference type="PRINTS" id="PR00702">
    <property type="entry name" value="ACRIFLAVINRP"/>
</dbReference>
<accession>A0A059XSH4</accession>
<feature type="transmembrane region" description="Helical" evidence="1">
    <location>
        <begin position="977"/>
        <end position="997"/>
    </location>
</feature>
<feature type="transmembrane region" description="Helical" evidence="1">
    <location>
        <begin position="1047"/>
        <end position="1066"/>
    </location>
</feature>
<feature type="transmembrane region" description="Helical" evidence="1">
    <location>
        <begin position="366"/>
        <end position="383"/>
    </location>
</feature>
<evidence type="ECO:0000313" key="2">
    <source>
        <dbReference type="EMBL" id="AIA30025.1"/>
    </source>
</evidence>
<feature type="transmembrane region" description="Helical" evidence="1">
    <location>
        <begin position="942"/>
        <end position="965"/>
    </location>
</feature>
<dbReference type="InterPro" id="IPR001036">
    <property type="entry name" value="Acrflvin-R"/>
</dbReference>
<dbReference type="Gene3D" id="1.20.1640.10">
    <property type="entry name" value="Multidrug efflux transporter AcrB transmembrane domain"/>
    <property type="match status" value="2"/>
</dbReference>
<dbReference type="InterPro" id="IPR027463">
    <property type="entry name" value="AcrB_DN_DC_subdom"/>
</dbReference>
<keyword evidence="3" id="KW-1185">Reference proteome</keyword>
<dbReference type="Proteomes" id="UP000027059">
    <property type="component" value="Chromosome"/>
</dbReference>
<dbReference type="GO" id="GO:0042910">
    <property type="term" value="F:xenobiotic transmembrane transporter activity"/>
    <property type="evidence" value="ECO:0007669"/>
    <property type="project" value="TreeGrafter"/>
</dbReference>
<dbReference type="Gene3D" id="3.30.70.1430">
    <property type="entry name" value="Multidrug efflux transporter AcrB pore domain"/>
    <property type="match status" value="2"/>
</dbReference>
<dbReference type="Pfam" id="PF00873">
    <property type="entry name" value="ACR_tran"/>
    <property type="match status" value="1"/>
</dbReference>
<organism evidence="2 3">
    <name type="scientific">Leptospirillum ferriphilum YSK</name>
    <dbReference type="NCBI Taxonomy" id="1441628"/>
    <lineage>
        <taxon>Bacteria</taxon>
        <taxon>Pseudomonadati</taxon>
        <taxon>Nitrospirota</taxon>
        <taxon>Nitrospiria</taxon>
        <taxon>Nitrospirales</taxon>
        <taxon>Nitrospiraceae</taxon>
        <taxon>Leptospirillum</taxon>
    </lineage>
</organism>
<feature type="transmembrane region" description="Helical" evidence="1">
    <location>
        <begin position="416"/>
        <end position="438"/>
    </location>
</feature>
<evidence type="ECO:0000313" key="3">
    <source>
        <dbReference type="Proteomes" id="UP000027059"/>
    </source>
</evidence>
<dbReference type="Gene3D" id="3.30.70.1440">
    <property type="entry name" value="Multidrug efflux transporter AcrB pore domain"/>
    <property type="match status" value="1"/>
</dbReference>
<feature type="transmembrane region" description="Helical" evidence="1">
    <location>
        <begin position="389"/>
        <end position="409"/>
    </location>
</feature>
<reference evidence="2 3" key="2">
    <citation type="journal article" date="2015" name="Biomed. Res. Int.">
        <title>Effects of Arsenite Resistance on the Growth and Functional Gene Expression of Leptospirillum ferriphilum and Acidithiobacillus thiooxidans in Pure Culture and Coculture.</title>
        <authorList>
            <person name="Jiang H."/>
            <person name="Liang Y."/>
            <person name="Yin H."/>
            <person name="Xiao Y."/>
            <person name="Guo X."/>
            <person name="Xu Y."/>
            <person name="Hu Q."/>
            <person name="Liu H."/>
            <person name="Liu X."/>
        </authorList>
    </citation>
    <scope>NUCLEOTIDE SEQUENCE [LARGE SCALE GENOMIC DNA]</scope>
    <source>
        <strain evidence="2 3">YSK</strain>
    </source>
</reference>